<feature type="transmembrane region" description="Helical" evidence="11">
    <location>
        <begin position="68"/>
        <end position="87"/>
    </location>
</feature>
<evidence type="ECO:0000256" key="5">
    <source>
        <dbReference type="ARBA" id="ARBA00022692"/>
    </source>
</evidence>
<evidence type="ECO:0000313" key="13">
    <source>
        <dbReference type="Proteomes" id="UP000441585"/>
    </source>
</evidence>
<evidence type="ECO:0000256" key="11">
    <source>
        <dbReference type="SAM" id="Phobius"/>
    </source>
</evidence>
<evidence type="ECO:0000256" key="8">
    <source>
        <dbReference type="ARBA" id="ARBA00057828"/>
    </source>
</evidence>
<dbReference type="InterPro" id="IPR001626">
    <property type="entry name" value="ABC_TroCD"/>
</dbReference>
<dbReference type="GO" id="GO:0071281">
    <property type="term" value="P:cellular response to iron ion"/>
    <property type="evidence" value="ECO:0007669"/>
    <property type="project" value="UniProtKB-ARBA"/>
</dbReference>
<evidence type="ECO:0000256" key="4">
    <source>
        <dbReference type="ARBA" id="ARBA00022475"/>
    </source>
</evidence>
<gene>
    <name evidence="12" type="ORF">GJU41_14755</name>
</gene>
<evidence type="ECO:0000313" key="12">
    <source>
        <dbReference type="EMBL" id="MRX55220.1"/>
    </source>
</evidence>
<comment type="function">
    <text evidence="8">This protein is probably a component of a manganese permease, a binding protein-dependent, ATP-driven transport system.</text>
</comment>
<evidence type="ECO:0000256" key="9">
    <source>
        <dbReference type="ARBA" id="ARBA00073179"/>
    </source>
</evidence>
<comment type="similarity">
    <text evidence="2 10">Belongs to the ABC-3 integral membrane protein family.</text>
</comment>
<dbReference type="GO" id="GO:0010043">
    <property type="term" value="P:response to zinc ion"/>
    <property type="evidence" value="ECO:0007669"/>
    <property type="project" value="TreeGrafter"/>
</dbReference>
<evidence type="ECO:0000256" key="3">
    <source>
        <dbReference type="ARBA" id="ARBA00022448"/>
    </source>
</evidence>
<dbReference type="Gene3D" id="1.10.10.10">
    <property type="entry name" value="Winged helix-like DNA-binding domain superfamily/Winged helix DNA-binding domain"/>
    <property type="match status" value="1"/>
</dbReference>
<feature type="transmembrane region" description="Helical" evidence="11">
    <location>
        <begin position="206"/>
        <end position="224"/>
    </location>
</feature>
<evidence type="ECO:0000256" key="6">
    <source>
        <dbReference type="ARBA" id="ARBA00022989"/>
    </source>
</evidence>
<dbReference type="CDD" id="cd06550">
    <property type="entry name" value="TM_ABC_iron-siderophores_like"/>
    <property type="match status" value="1"/>
</dbReference>
<comment type="caution">
    <text evidence="12">The sequence shown here is derived from an EMBL/GenBank/DDBJ whole genome shotgun (WGS) entry which is preliminary data.</text>
</comment>
<sequence length="441" mass="48575">MMEELFYQLQNQNTQWVLLGTMLLGLASGVLGSFALLRKQSLIGDAMAHAALPGVCMAFLLYGSKSLVWFLVGAAISGMIAAWLIQFIIQNSRIKEDSALGLVLSVFFGFGIVLLTYIQHNSGGNQSGLSDFIFGKAASMVGQDVQIITLIAAILLLLTAVFFKEFKILTFDPQFAKGIGLPTTFLNGLLMVLIVCAVVIGLQTVGVILMAAMLITPAISARYWTDKLGHMVIIAGIIGGISGVAGTFLSTTVRGMATGPLIIVAATLLFLISLIFAPKRGLVSKALKQIKLRKRTSVEQLLLSFYDLTESAGGKYSAVSFSLDEIVNKRKAANSLVSRSLKELLKKRLIMKGEGDSWRLTENGLQLAYHLALNQRLYEMYLMHEMELAQLQITSRDDVDVEMMSNDMKDRLMNLLKDHHREPMLLPKTKNSLSRKEWLYQ</sequence>
<evidence type="ECO:0000256" key="2">
    <source>
        <dbReference type="ARBA" id="ARBA00008034"/>
    </source>
</evidence>
<feature type="transmembrane region" description="Helical" evidence="11">
    <location>
        <begin position="99"/>
        <end position="118"/>
    </location>
</feature>
<accession>A0A6I2MAF5</accession>
<keyword evidence="13" id="KW-1185">Reference proteome</keyword>
<evidence type="ECO:0000256" key="10">
    <source>
        <dbReference type="RuleBase" id="RU003943"/>
    </source>
</evidence>
<feature type="transmembrane region" description="Helical" evidence="11">
    <location>
        <begin position="257"/>
        <end position="277"/>
    </location>
</feature>
<keyword evidence="5 10" id="KW-0812">Transmembrane</keyword>
<dbReference type="AlphaFoldDB" id="A0A6I2MAF5"/>
<proteinExistence type="inferred from homology"/>
<comment type="subcellular location">
    <subcellularLocation>
        <location evidence="1 10">Cell membrane</location>
        <topology evidence="1 10">Multi-pass membrane protein</topology>
    </subcellularLocation>
</comment>
<name>A0A6I2MAF5_9BACI</name>
<keyword evidence="7 11" id="KW-0472">Membrane</keyword>
<dbReference type="Pfam" id="PF00950">
    <property type="entry name" value="ABC-3"/>
    <property type="match status" value="1"/>
</dbReference>
<dbReference type="Proteomes" id="UP000441585">
    <property type="component" value="Unassembled WGS sequence"/>
</dbReference>
<dbReference type="EMBL" id="WKKF01000004">
    <property type="protein sequence ID" value="MRX55220.1"/>
    <property type="molecule type" value="Genomic_DNA"/>
</dbReference>
<feature type="transmembrane region" description="Helical" evidence="11">
    <location>
        <begin position="16"/>
        <end position="37"/>
    </location>
</feature>
<organism evidence="12 13">
    <name type="scientific">Metabacillus idriensis</name>
    <dbReference type="NCBI Taxonomy" id="324768"/>
    <lineage>
        <taxon>Bacteria</taxon>
        <taxon>Bacillati</taxon>
        <taxon>Bacillota</taxon>
        <taxon>Bacilli</taxon>
        <taxon>Bacillales</taxon>
        <taxon>Bacillaceae</taxon>
        <taxon>Metabacillus</taxon>
    </lineage>
</organism>
<dbReference type="InterPro" id="IPR036388">
    <property type="entry name" value="WH-like_DNA-bd_sf"/>
</dbReference>
<keyword evidence="6 11" id="KW-1133">Transmembrane helix</keyword>
<protein>
    <recommendedName>
        <fullName evidence="9">Manganese transport system membrane protein MntC</fullName>
    </recommendedName>
</protein>
<dbReference type="GO" id="GO:0043190">
    <property type="term" value="C:ATP-binding cassette (ABC) transporter complex"/>
    <property type="evidence" value="ECO:0007669"/>
    <property type="project" value="InterPro"/>
</dbReference>
<evidence type="ECO:0000256" key="1">
    <source>
        <dbReference type="ARBA" id="ARBA00004651"/>
    </source>
</evidence>
<feature type="transmembrane region" description="Helical" evidence="11">
    <location>
        <begin position="175"/>
        <end position="200"/>
    </location>
</feature>
<dbReference type="FunFam" id="1.10.3470.10:FF:000003">
    <property type="entry name" value="Iron ABC transporter permease SitD"/>
    <property type="match status" value="1"/>
</dbReference>
<dbReference type="PANTHER" id="PTHR30477:SF3">
    <property type="entry name" value="METAL TRANSPORT SYSTEM MEMBRANE PROTEIN CT_069-RELATED"/>
    <property type="match status" value="1"/>
</dbReference>
<reference evidence="12 13" key="1">
    <citation type="submission" date="2019-11" db="EMBL/GenBank/DDBJ databases">
        <title>Bacillus idriensis genome.</title>
        <authorList>
            <person name="Konopka E.N."/>
            <person name="Newman J.D."/>
        </authorList>
    </citation>
    <scope>NUCLEOTIDE SEQUENCE [LARGE SCALE GENOMIC DNA]</scope>
    <source>
        <strain evidence="12 13">DSM 19097</strain>
    </source>
</reference>
<dbReference type="InterPro" id="IPR037294">
    <property type="entry name" value="ABC_BtuC-like"/>
</dbReference>
<dbReference type="RefSeq" id="WP_154319040.1">
    <property type="nucleotide sequence ID" value="NZ_CAJGAA010000003.1"/>
</dbReference>
<evidence type="ECO:0000256" key="7">
    <source>
        <dbReference type="ARBA" id="ARBA00023136"/>
    </source>
</evidence>
<dbReference type="PANTHER" id="PTHR30477">
    <property type="entry name" value="ABC-TRANSPORTER METAL-BINDING PROTEIN"/>
    <property type="match status" value="1"/>
</dbReference>
<dbReference type="SUPFAM" id="SSF81345">
    <property type="entry name" value="ABC transporter involved in vitamin B12 uptake, BtuC"/>
    <property type="match status" value="1"/>
</dbReference>
<dbReference type="Gene3D" id="1.10.3470.10">
    <property type="entry name" value="ABC transporter involved in vitamin B12 uptake, BtuC"/>
    <property type="match status" value="1"/>
</dbReference>
<feature type="transmembrane region" description="Helical" evidence="11">
    <location>
        <begin position="231"/>
        <end position="251"/>
    </location>
</feature>
<keyword evidence="4" id="KW-1003">Cell membrane</keyword>
<dbReference type="GO" id="GO:0055085">
    <property type="term" value="P:transmembrane transport"/>
    <property type="evidence" value="ECO:0007669"/>
    <property type="project" value="InterPro"/>
</dbReference>
<feature type="transmembrane region" description="Helical" evidence="11">
    <location>
        <begin position="145"/>
        <end position="163"/>
    </location>
</feature>
<keyword evidence="3 10" id="KW-0813">Transport</keyword>